<keyword evidence="4" id="KW-0234">DNA repair</keyword>
<comment type="caution">
    <text evidence="6">The sequence shown here is derived from an EMBL/GenBank/DDBJ whole genome shotgun (WGS) entry which is preliminary data.</text>
</comment>
<dbReference type="RefSeq" id="WP_341566286.1">
    <property type="nucleotide sequence ID" value="NZ_JBAKAR010000001.1"/>
</dbReference>
<evidence type="ECO:0000313" key="7">
    <source>
        <dbReference type="Proteomes" id="UP001379949"/>
    </source>
</evidence>
<evidence type="ECO:0000256" key="1">
    <source>
        <dbReference type="ARBA" id="ARBA00000086"/>
    </source>
</evidence>
<evidence type="ECO:0000313" key="6">
    <source>
        <dbReference type="EMBL" id="MEL0612136.1"/>
    </source>
</evidence>
<sequence>MTTETLIRPLPSHFHRQDFLSFHSRDKDSVAERCMENVIEKGIFWHSIPTLIRFDFCEAESVAVTLDCMGEDTSIDADEVSILADHMLGLDQNIDEFEAVCMAKNTPFSALVKQQKGLRIPQSASPFEAFSWAIIGQQISVKAAISIRRRFIQAFGVAHPSGLLCYPTAESLNNIPPEALQATGFSKTKAASLLLLSEQICQGKLVWPQRTDRHSIKALTEQLLALKGIGPWTVSYGLLRGFSWLDGSLHGDVAVRRNLSALLKSPAPLDAKATEQWLADYSPWRALVGAHLWAMDLASGY</sequence>
<dbReference type="PANTHER" id="PTHR43003">
    <property type="entry name" value="DNA-3-METHYLADENINE GLYCOSYLASE"/>
    <property type="match status" value="1"/>
</dbReference>
<dbReference type="SUPFAM" id="SSF48150">
    <property type="entry name" value="DNA-glycosylase"/>
    <property type="match status" value="1"/>
</dbReference>
<dbReference type="SMART" id="SM00478">
    <property type="entry name" value="ENDO3c"/>
    <property type="match status" value="1"/>
</dbReference>
<dbReference type="Gene3D" id="1.10.340.30">
    <property type="entry name" value="Hypothetical protein, domain 2"/>
    <property type="match status" value="1"/>
</dbReference>
<evidence type="ECO:0000256" key="4">
    <source>
        <dbReference type="ARBA" id="ARBA00023204"/>
    </source>
</evidence>
<evidence type="ECO:0000256" key="3">
    <source>
        <dbReference type="ARBA" id="ARBA00022763"/>
    </source>
</evidence>
<gene>
    <name evidence="6" type="ORF">V6242_03185</name>
</gene>
<comment type="catalytic activity">
    <reaction evidence="1">
        <text>Hydrolysis of alkylated DNA, releasing 3-methyladenine, 3-methylguanine, 7-methylguanine and 7-methyladenine.</text>
        <dbReference type="EC" id="3.2.2.21"/>
    </reaction>
</comment>
<dbReference type="Pfam" id="PF00730">
    <property type="entry name" value="HhH-GPD"/>
    <property type="match status" value="1"/>
</dbReference>
<feature type="domain" description="HhH-GPD" evidence="5">
    <location>
        <begin position="135"/>
        <end position="297"/>
    </location>
</feature>
<dbReference type="InterPro" id="IPR011257">
    <property type="entry name" value="DNA_glycosylase"/>
</dbReference>
<dbReference type="EC" id="3.2.2.21" evidence="2"/>
<dbReference type="PANTHER" id="PTHR43003:SF13">
    <property type="entry name" value="DNA-3-METHYLADENINE GLYCOSYLASE 2"/>
    <property type="match status" value="1"/>
</dbReference>
<dbReference type="InterPro" id="IPR051912">
    <property type="entry name" value="Alkylbase_DNA_Glycosylase/TA"/>
</dbReference>
<protein>
    <recommendedName>
        <fullName evidence="2">DNA-3-methyladenine glycosylase II</fullName>
        <ecNumber evidence="2">3.2.2.21</ecNumber>
    </recommendedName>
</protein>
<name>A0ABU9G105_9GAMM</name>
<dbReference type="Proteomes" id="UP001379949">
    <property type="component" value="Unassembled WGS sequence"/>
</dbReference>
<evidence type="ECO:0000256" key="2">
    <source>
        <dbReference type="ARBA" id="ARBA00012000"/>
    </source>
</evidence>
<evidence type="ECO:0000259" key="5">
    <source>
        <dbReference type="SMART" id="SM00478"/>
    </source>
</evidence>
<proteinExistence type="predicted"/>
<reference evidence="6 7" key="1">
    <citation type="submission" date="2024-02" db="EMBL/GenBank/DDBJ databases">
        <title>Bacteria isolated from the canopy kelp, Nereocystis luetkeana.</title>
        <authorList>
            <person name="Pfister C.A."/>
            <person name="Younker I.T."/>
            <person name="Light S.H."/>
        </authorList>
    </citation>
    <scope>NUCLEOTIDE SEQUENCE [LARGE SCALE GENOMIC DNA]</scope>
    <source>
        <strain evidence="6 7">TI.4.07</strain>
    </source>
</reference>
<dbReference type="InterPro" id="IPR003265">
    <property type="entry name" value="HhH-GPD_domain"/>
</dbReference>
<keyword evidence="7" id="KW-1185">Reference proteome</keyword>
<accession>A0ABU9G105</accession>
<dbReference type="EMBL" id="JBAKAR010000001">
    <property type="protein sequence ID" value="MEL0612136.1"/>
    <property type="molecule type" value="Genomic_DNA"/>
</dbReference>
<dbReference type="Gene3D" id="1.10.1670.40">
    <property type="match status" value="1"/>
</dbReference>
<organism evidence="6 7">
    <name type="scientific">Marinomonas arenicola</name>
    <dbReference type="NCBI Taxonomy" id="569601"/>
    <lineage>
        <taxon>Bacteria</taxon>
        <taxon>Pseudomonadati</taxon>
        <taxon>Pseudomonadota</taxon>
        <taxon>Gammaproteobacteria</taxon>
        <taxon>Oceanospirillales</taxon>
        <taxon>Oceanospirillaceae</taxon>
        <taxon>Marinomonas</taxon>
    </lineage>
</organism>
<dbReference type="CDD" id="cd00056">
    <property type="entry name" value="ENDO3c"/>
    <property type="match status" value="1"/>
</dbReference>
<keyword evidence="3" id="KW-0227">DNA damage</keyword>